<keyword evidence="3" id="KW-1185">Reference proteome</keyword>
<sequence>MSLTELVVVARAEAADGVVLLTLRHPDGEPLPQWQPGAHLDLLLADGLVRNYLLCGALAASTRPAGVERESGRRNRSVTSGLADHPGHGRHSLKSACSMPVRRTSSSRPAQRPSPWKQPPACAPAAISLGRLPSAPASSVPKRRAARRRWRGDVQVPEAVPIPRADRCGATELDAGVLQRPA</sequence>
<evidence type="ECO:0000313" key="3">
    <source>
        <dbReference type="Proteomes" id="UP000299290"/>
    </source>
</evidence>
<accession>A0A4D4JTJ0</accession>
<proteinExistence type="predicted"/>
<evidence type="ECO:0000313" key="2">
    <source>
        <dbReference type="EMBL" id="GDY39204.1"/>
    </source>
</evidence>
<dbReference type="InterPro" id="IPR017938">
    <property type="entry name" value="Riboflavin_synthase-like_b-brl"/>
</dbReference>
<feature type="region of interest" description="Disordered" evidence="1">
    <location>
        <begin position="64"/>
        <end position="152"/>
    </location>
</feature>
<reference evidence="2 3" key="1">
    <citation type="journal article" date="2020" name="Int. J. Syst. Evol. Microbiol.">
        <title>Reclassification of Streptomyces castelarensis and Streptomyces sporoclivatus as later heterotypic synonyms of Streptomyces antimycoticus.</title>
        <authorList>
            <person name="Komaki H."/>
            <person name="Tamura T."/>
        </authorList>
    </citation>
    <scope>NUCLEOTIDE SEQUENCE [LARGE SCALE GENOMIC DNA]</scope>
    <source>
        <strain evidence="2 3">NBRC 12839</strain>
    </source>
</reference>
<name>A0A4D4JTJ0_9ACTN</name>
<dbReference type="Proteomes" id="UP000299290">
    <property type="component" value="Unassembled WGS sequence"/>
</dbReference>
<feature type="compositionally biased region" description="Basic residues" evidence="1">
    <location>
        <begin position="141"/>
        <end position="150"/>
    </location>
</feature>
<dbReference type="Gene3D" id="2.40.30.10">
    <property type="entry name" value="Translation factors"/>
    <property type="match status" value="1"/>
</dbReference>
<evidence type="ECO:0000256" key="1">
    <source>
        <dbReference type="SAM" id="MobiDB-lite"/>
    </source>
</evidence>
<dbReference type="SUPFAM" id="SSF63380">
    <property type="entry name" value="Riboflavin synthase domain-like"/>
    <property type="match status" value="1"/>
</dbReference>
<dbReference type="EMBL" id="BJHV01000001">
    <property type="protein sequence ID" value="GDY39204.1"/>
    <property type="molecule type" value="Genomic_DNA"/>
</dbReference>
<dbReference type="AlphaFoldDB" id="A0A4D4JTJ0"/>
<comment type="caution">
    <text evidence="2">The sequence shown here is derived from an EMBL/GenBank/DDBJ whole genome shotgun (WGS) entry which is preliminary data.</text>
</comment>
<evidence type="ECO:0008006" key="4">
    <source>
        <dbReference type="Google" id="ProtNLM"/>
    </source>
</evidence>
<organism evidence="2 3">
    <name type="scientific">Streptomyces antimycoticus</name>
    <dbReference type="NCBI Taxonomy" id="68175"/>
    <lineage>
        <taxon>Bacteria</taxon>
        <taxon>Bacillati</taxon>
        <taxon>Actinomycetota</taxon>
        <taxon>Actinomycetes</taxon>
        <taxon>Kitasatosporales</taxon>
        <taxon>Streptomycetaceae</taxon>
        <taxon>Streptomyces</taxon>
        <taxon>Streptomyces violaceusniger group</taxon>
    </lineage>
</organism>
<protein>
    <recommendedName>
        <fullName evidence="4">FAD-binding FR-type domain-containing protein</fullName>
    </recommendedName>
</protein>
<gene>
    <name evidence="2" type="ORF">SANT12839_000860</name>
</gene>